<sequence length="149" mass="16107">MSPSLGRRRRSRRRWTLTTCSSAARSASRRCCWFCQRTRLAGHAASPHLHTCAAPTSWPTPRRCCTAVPRGLCSYARGAALLLRPRGTRVAAPPPRVRGAAAAGRAASSPAGSTSARATQRGEGRLREEGTGRKKRGGAAGYRERRRRG</sequence>
<feature type="compositionally biased region" description="Low complexity" evidence="1">
    <location>
        <begin position="86"/>
        <end position="118"/>
    </location>
</feature>
<dbReference type="EMBL" id="CM008050">
    <property type="protein sequence ID" value="PVH38308.1"/>
    <property type="molecule type" value="Genomic_DNA"/>
</dbReference>
<gene>
    <name evidence="2" type="ORF">PAHAL_5G224900</name>
</gene>
<name>A0A2T8IKV7_9POAL</name>
<dbReference type="AlphaFoldDB" id="A0A2T8IKV7"/>
<protein>
    <submittedName>
        <fullName evidence="2">Uncharacterized protein</fullName>
    </submittedName>
</protein>
<accession>A0A2T8IKV7</accession>
<organism evidence="2">
    <name type="scientific">Panicum hallii</name>
    <dbReference type="NCBI Taxonomy" id="206008"/>
    <lineage>
        <taxon>Eukaryota</taxon>
        <taxon>Viridiplantae</taxon>
        <taxon>Streptophyta</taxon>
        <taxon>Embryophyta</taxon>
        <taxon>Tracheophyta</taxon>
        <taxon>Spermatophyta</taxon>
        <taxon>Magnoliopsida</taxon>
        <taxon>Liliopsida</taxon>
        <taxon>Poales</taxon>
        <taxon>Poaceae</taxon>
        <taxon>PACMAD clade</taxon>
        <taxon>Panicoideae</taxon>
        <taxon>Panicodae</taxon>
        <taxon>Paniceae</taxon>
        <taxon>Panicinae</taxon>
        <taxon>Panicum</taxon>
        <taxon>Panicum sect. Panicum</taxon>
    </lineage>
</organism>
<dbReference type="Gramene" id="PVH38308">
    <property type="protein sequence ID" value="PVH38308"/>
    <property type="gene ID" value="PAHAL_5G224900"/>
</dbReference>
<dbReference type="Proteomes" id="UP000243499">
    <property type="component" value="Chromosome 5"/>
</dbReference>
<proteinExistence type="predicted"/>
<reference evidence="2" key="1">
    <citation type="submission" date="2018-04" db="EMBL/GenBank/DDBJ databases">
        <title>WGS assembly of Panicum hallii.</title>
        <authorList>
            <person name="Lovell J."/>
            <person name="Jenkins J."/>
            <person name="Lowry D."/>
            <person name="Mamidi S."/>
            <person name="Sreedasyam A."/>
            <person name="Weng X."/>
            <person name="Barry K."/>
            <person name="Bonette J."/>
            <person name="Campitelli B."/>
            <person name="Daum C."/>
            <person name="Gordon S."/>
            <person name="Gould B."/>
            <person name="Lipzen A."/>
            <person name="Macqueen A."/>
            <person name="Palacio-Mejia J."/>
            <person name="Plott C."/>
            <person name="Shakirov E."/>
            <person name="Shu S."/>
            <person name="Yoshinaga Y."/>
            <person name="Zane M."/>
            <person name="Rokhsar D."/>
            <person name="Grimwood J."/>
            <person name="Schmutz J."/>
            <person name="Juenger T."/>
        </authorList>
    </citation>
    <scope>NUCLEOTIDE SEQUENCE [LARGE SCALE GENOMIC DNA]</scope>
    <source>
        <strain evidence="2">FIL2</strain>
    </source>
</reference>
<evidence type="ECO:0000256" key="1">
    <source>
        <dbReference type="SAM" id="MobiDB-lite"/>
    </source>
</evidence>
<feature type="region of interest" description="Disordered" evidence="1">
    <location>
        <begin position="86"/>
        <end position="149"/>
    </location>
</feature>
<feature type="compositionally biased region" description="Basic and acidic residues" evidence="1">
    <location>
        <begin position="120"/>
        <end position="132"/>
    </location>
</feature>
<evidence type="ECO:0000313" key="2">
    <source>
        <dbReference type="EMBL" id="PVH38308.1"/>
    </source>
</evidence>